<dbReference type="EMBL" id="JACHJW010000001">
    <property type="protein sequence ID" value="MBB4960683.1"/>
    <property type="molecule type" value="Genomic_DNA"/>
</dbReference>
<dbReference type="RefSeq" id="WP_184536420.1">
    <property type="nucleotide sequence ID" value="NZ_JACHJW010000001.1"/>
</dbReference>
<proteinExistence type="inferred from homology"/>
<dbReference type="GO" id="GO:0016042">
    <property type="term" value="P:lipid catabolic process"/>
    <property type="evidence" value="ECO:0007669"/>
    <property type="project" value="UniProtKB-KW"/>
</dbReference>
<feature type="domain" description="Phospholipase D-like" evidence="8">
    <location>
        <begin position="72"/>
        <end position="212"/>
    </location>
</feature>
<dbReference type="EC" id="3.1.4.4" evidence="3"/>
<keyword evidence="5" id="KW-0442">Lipid degradation</keyword>
<feature type="signal peptide" evidence="7">
    <location>
        <begin position="1"/>
        <end position="20"/>
    </location>
</feature>
<keyword evidence="10" id="KW-1185">Reference proteome</keyword>
<organism evidence="9 10">
    <name type="scientific">Micromonospora polyrhachis</name>
    <dbReference type="NCBI Taxonomy" id="1282883"/>
    <lineage>
        <taxon>Bacteria</taxon>
        <taxon>Bacillati</taxon>
        <taxon>Actinomycetota</taxon>
        <taxon>Actinomycetes</taxon>
        <taxon>Micromonosporales</taxon>
        <taxon>Micromonosporaceae</taxon>
        <taxon>Micromonospora</taxon>
    </lineage>
</organism>
<sequence length="408" mass="44130">MRSLLGAVVAALVTVTTAVAAPAGVAEAAETPEMAATFSAYTRFNVPADNGTRDRTIEDEIVALTDAVPTGSYIRGAMFSWTSPVVAEALARAAARGVVVRLVIDREGAGNVNLDPANAAIRTLKAANLDDLVFCGSSSSSVTGSSGCVANFSNSINHNKFFTFSTSGTKKRVVLLASQNLTFSQNNQFNNAVVVHEDYDLYDHFTRYFNEMRAQRKDNDFFTAADGYYKSPNTAVTLYHSPRASGDTARNVLSYVTRYESGCSVEVAQAMFTDPRALVATELLRIARLGCQVRIVYGSMGADVHGTLRGSTNVSMKKYYDAESDNYDGRVVTVHSKYLVVKGNYNGTPGRTIVFTGSHNLTGPSLRNHDETFVKIEHPTVSADYRANFATLWSRAKCVNPDNGSCAY</sequence>
<evidence type="ECO:0000313" key="10">
    <source>
        <dbReference type="Proteomes" id="UP000578819"/>
    </source>
</evidence>
<feature type="chain" id="PRO_5038606727" description="phospholipase D" evidence="7">
    <location>
        <begin position="21"/>
        <end position="408"/>
    </location>
</feature>
<evidence type="ECO:0000256" key="3">
    <source>
        <dbReference type="ARBA" id="ARBA00012027"/>
    </source>
</evidence>
<keyword evidence="6" id="KW-0443">Lipid metabolism</keyword>
<evidence type="ECO:0000256" key="2">
    <source>
        <dbReference type="ARBA" id="ARBA00008664"/>
    </source>
</evidence>
<comment type="caution">
    <text evidence="9">The sequence shown here is derived from an EMBL/GenBank/DDBJ whole genome shotgun (WGS) entry which is preliminary data.</text>
</comment>
<dbReference type="AlphaFoldDB" id="A0A7W7STN5"/>
<comment type="catalytic activity">
    <reaction evidence="1">
        <text>a 1,2-diacyl-sn-glycero-3-phosphocholine + H2O = a 1,2-diacyl-sn-glycero-3-phosphate + choline + H(+)</text>
        <dbReference type="Rhea" id="RHEA:14445"/>
        <dbReference type="ChEBI" id="CHEBI:15354"/>
        <dbReference type="ChEBI" id="CHEBI:15377"/>
        <dbReference type="ChEBI" id="CHEBI:15378"/>
        <dbReference type="ChEBI" id="CHEBI:57643"/>
        <dbReference type="ChEBI" id="CHEBI:58608"/>
        <dbReference type="EC" id="3.1.4.4"/>
    </reaction>
</comment>
<dbReference type="GO" id="GO:0016891">
    <property type="term" value="F:RNA endonuclease activity producing 5'-phosphomonoesters, hydrolytic mechanism"/>
    <property type="evidence" value="ECO:0007669"/>
    <property type="project" value="TreeGrafter"/>
</dbReference>
<gene>
    <name evidence="9" type="ORF">FHR38_004416</name>
</gene>
<evidence type="ECO:0000256" key="5">
    <source>
        <dbReference type="ARBA" id="ARBA00022963"/>
    </source>
</evidence>
<dbReference type="SUPFAM" id="SSF56024">
    <property type="entry name" value="Phospholipase D/nuclease"/>
    <property type="match status" value="2"/>
</dbReference>
<evidence type="ECO:0000256" key="7">
    <source>
        <dbReference type="SAM" id="SignalP"/>
    </source>
</evidence>
<dbReference type="Proteomes" id="UP000578819">
    <property type="component" value="Unassembled WGS sequence"/>
</dbReference>
<dbReference type="PANTHER" id="PTHR43856:SF1">
    <property type="entry name" value="MITOCHONDRIAL CARDIOLIPIN HYDROLASE"/>
    <property type="match status" value="1"/>
</dbReference>
<dbReference type="InterPro" id="IPR025202">
    <property type="entry name" value="PLD-like_dom"/>
</dbReference>
<name>A0A7W7STN5_9ACTN</name>
<reference evidence="9 10" key="1">
    <citation type="submission" date="2020-08" db="EMBL/GenBank/DDBJ databases">
        <title>Sequencing the genomes of 1000 actinobacteria strains.</title>
        <authorList>
            <person name="Klenk H.-P."/>
        </authorList>
    </citation>
    <scope>NUCLEOTIDE SEQUENCE [LARGE SCALE GENOMIC DNA]</scope>
    <source>
        <strain evidence="9 10">DSM 45886</strain>
    </source>
</reference>
<evidence type="ECO:0000256" key="6">
    <source>
        <dbReference type="ARBA" id="ARBA00023098"/>
    </source>
</evidence>
<evidence type="ECO:0000256" key="4">
    <source>
        <dbReference type="ARBA" id="ARBA00022801"/>
    </source>
</evidence>
<accession>A0A7W7STN5</accession>
<protein>
    <recommendedName>
        <fullName evidence="3">phospholipase D</fullName>
        <ecNumber evidence="3">3.1.4.4</ecNumber>
    </recommendedName>
</protein>
<dbReference type="PANTHER" id="PTHR43856">
    <property type="entry name" value="CARDIOLIPIN HYDROLASE"/>
    <property type="match status" value="1"/>
</dbReference>
<dbReference type="Gene3D" id="3.30.870.10">
    <property type="entry name" value="Endonuclease Chain A"/>
    <property type="match status" value="2"/>
</dbReference>
<evidence type="ECO:0000313" key="9">
    <source>
        <dbReference type="EMBL" id="MBB4960683.1"/>
    </source>
</evidence>
<comment type="similarity">
    <text evidence="2">Belongs to the phospholipase D family.</text>
</comment>
<evidence type="ECO:0000256" key="1">
    <source>
        <dbReference type="ARBA" id="ARBA00000798"/>
    </source>
</evidence>
<keyword evidence="4" id="KW-0378">Hydrolase</keyword>
<feature type="domain" description="Phospholipase D-like" evidence="8">
    <location>
        <begin position="264"/>
        <end position="393"/>
    </location>
</feature>
<evidence type="ECO:0000259" key="8">
    <source>
        <dbReference type="Pfam" id="PF13091"/>
    </source>
</evidence>
<keyword evidence="7" id="KW-0732">Signal</keyword>
<dbReference type="GO" id="GO:0004630">
    <property type="term" value="F:phospholipase D activity"/>
    <property type="evidence" value="ECO:0007669"/>
    <property type="project" value="UniProtKB-EC"/>
</dbReference>
<dbReference type="InterPro" id="IPR051406">
    <property type="entry name" value="PLD_domain"/>
</dbReference>
<dbReference type="Pfam" id="PF13091">
    <property type="entry name" value="PLDc_2"/>
    <property type="match status" value="2"/>
</dbReference>